<dbReference type="PANTHER" id="PTHR33169:SF24">
    <property type="entry name" value="TRANSCRIPTIONAL REGULATOR, PADR FAMILY"/>
    <property type="match status" value="1"/>
</dbReference>
<keyword evidence="3" id="KW-1185">Reference proteome</keyword>
<dbReference type="Proteomes" id="UP001623661">
    <property type="component" value="Unassembled WGS sequence"/>
</dbReference>
<protein>
    <submittedName>
        <fullName evidence="2">PadR family transcriptional regulator</fullName>
    </submittedName>
</protein>
<dbReference type="InterPro" id="IPR036390">
    <property type="entry name" value="WH_DNA-bd_sf"/>
</dbReference>
<reference evidence="2 3" key="1">
    <citation type="submission" date="2024-11" db="EMBL/GenBank/DDBJ databases">
        <authorList>
            <person name="Heng Y.C."/>
            <person name="Lim A.C.H."/>
            <person name="Lee J.K.Y."/>
            <person name="Kittelmann S."/>
        </authorList>
    </citation>
    <scope>NUCLEOTIDE SEQUENCE [LARGE SCALE GENOMIC DNA]</scope>
    <source>
        <strain evidence="2 3">WILCCON 0202</strain>
    </source>
</reference>
<accession>A0ABW8TVW7</accession>
<feature type="domain" description="Transcription regulator PadR N-terminal" evidence="1">
    <location>
        <begin position="14"/>
        <end position="83"/>
    </location>
</feature>
<evidence type="ECO:0000313" key="2">
    <source>
        <dbReference type="EMBL" id="MFL0269431.1"/>
    </source>
</evidence>
<dbReference type="InterPro" id="IPR036388">
    <property type="entry name" value="WH-like_DNA-bd_sf"/>
</dbReference>
<evidence type="ECO:0000259" key="1">
    <source>
        <dbReference type="Pfam" id="PF03551"/>
    </source>
</evidence>
<dbReference type="PANTHER" id="PTHR33169">
    <property type="entry name" value="PADR-FAMILY TRANSCRIPTIONAL REGULATOR"/>
    <property type="match status" value="1"/>
</dbReference>
<dbReference type="Gene3D" id="1.10.10.10">
    <property type="entry name" value="Winged helix-like DNA-binding domain superfamily/Winged helix DNA-binding domain"/>
    <property type="match status" value="1"/>
</dbReference>
<dbReference type="Pfam" id="PF03551">
    <property type="entry name" value="PadR"/>
    <property type="match status" value="1"/>
</dbReference>
<gene>
    <name evidence="2" type="ORF">ACJDUH_15180</name>
</gene>
<proteinExistence type="predicted"/>
<dbReference type="InterPro" id="IPR005149">
    <property type="entry name" value="Tscrpt_reg_PadR_N"/>
</dbReference>
<evidence type="ECO:0000313" key="3">
    <source>
        <dbReference type="Proteomes" id="UP001623661"/>
    </source>
</evidence>
<dbReference type="SUPFAM" id="SSF46785">
    <property type="entry name" value="Winged helix' DNA-binding domain"/>
    <property type="match status" value="1"/>
</dbReference>
<organism evidence="2 3">
    <name type="scientific">Candidatus Clostridium radicumherbarum</name>
    <dbReference type="NCBI Taxonomy" id="3381662"/>
    <lineage>
        <taxon>Bacteria</taxon>
        <taxon>Bacillati</taxon>
        <taxon>Bacillota</taxon>
        <taxon>Clostridia</taxon>
        <taxon>Eubacteriales</taxon>
        <taxon>Clostridiaceae</taxon>
        <taxon>Clostridium</taxon>
    </lineage>
</organism>
<sequence>MDTQLKKGVLELCILFQLKQEELYGYEIMKTVKDQFNDVYDGSIYAILRRLNADGYTETYTKDSPSGPARKYYRITEVGLDYLNIMITEWQEMIESVKKLGIPVKSS</sequence>
<dbReference type="RefSeq" id="WP_406766054.1">
    <property type="nucleotide sequence ID" value="NZ_JBJHZY010000003.1"/>
</dbReference>
<dbReference type="EMBL" id="JBJHZY010000003">
    <property type="protein sequence ID" value="MFL0269431.1"/>
    <property type="molecule type" value="Genomic_DNA"/>
</dbReference>
<dbReference type="InterPro" id="IPR052509">
    <property type="entry name" value="Metal_resp_DNA-bind_regulator"/>
</dbReference>
<name>A0ABW8TVW7_9CLOT</name>
<comment type="caution">
    <text evidence="2">The sequence shown here is derived from an EMBL/GenBank/DDBJ whole genome shotgun (WGS) entry which is preliminary data.</text>
</comment>